<accession>A0A8T0EQJ1</accession>
<dbReference type="Proteomes" id="UP000807504">
    <property type="component" value="Unassembled WGS sequence"/>
</dbReference>
<name>A0A8T0EQJ1_ARGBR</name>
<comment type="caution">
    <text evidence="1">The sequence shown here is derived from an EMBL/GenBank/DDBJ whole genome shotgun (WGS) entry which is preliminary data.</text>
</comment>
<dbReference type="EMBL" id="JABXBU010002072">
    <property type="protein sequence ID" value="KAF8778050.1"/>
    <property type="molecule type" value="Genomic_DNA"/>
</dbReference>
<organism evidence="1 2">
    <name type="scientific">Argiope bruennichi</name>
    <name type="common">Wasp spider</name>
    <name type="synonym">Aranea bruennichi</name>
    <dbReference type="NCBI Taxonomy" id="94029"/>
    <lineage>
        <taxon>Eukaryota</taxon>
        <taxon>Metazoa</taxon>
        <taxon>Ecdysozoa</taxon>
        <taxon>Arthropoda</taxon>
        <taxon>Chelicerata</taxon>
        <taxon>Arachnida</taxon>
        <taxon>Araneae</taxon>
        <taxon>Araneomorphae</taxon>
        <taxon>Entelegynae</taxon>
        <taxon>Araneoidea</taxon>
        <taxon>Araneidae</taxon>
        <taxon>Argiope</taxon>
    </lineage>
</organism>
<reference evidence="1" key="1">
    <citation type="journal article" date="2020" name="bioRxiv">
        <title>Chromosome-level reference genome of the European wasp spider Argiope bruennichi: a resource for studies on range expansion and evolutionary adaptation.</title>
        <authorList>
            <person name="Sheffer M.M."/>
            <person name="Hoppe A."/>
            <person name="Krehenwinkel H."/>
            <person name="Uhl G."/>
            <person name="Kuss A.W."/>
            <person name="Jensen L."/>
            <person name="Jensen C."/>
            <person name="Gillespie R.G."/>
            <person name="Hoff K.J."/>
            <person name="Prost S."/>
        </authorList>
    </citation>
    <scope>NUCLEOTIDE SEQUENCE</scope>
</reference>
<proteinExistence type="predicted"/>
<sequence length="76" mass="8193">MEHAQPISPSIPTSLPNLGHPLTVIVLENSERCGWETNGEGKFEREDGVSSVSSAVITDFVSSRYLSSNLDATIAF</sequence>
<evidence type="ECO:0000313" key="2">
    <source>
        <dbReference type="Proteomes" id="UP000807504"/>
    </source>
</evidence>
<evidence type="ECO:0000313" key="1">
    <source>
        <dbReference type="EMBL" id="KAF8778050.1"/>
    </source>
</evidence>
<gene>
    <name evidence="1" type="ORF">HNY73_014818</name>
</gene>
<reference evidence="1" key="2">
    <citation type="submission" date="2020-06" db="EMBL/GenBank/DDBJ databases">
        <authorList>
            <person name="Sheffer M."/>
        </authorList>
    </citation>
    <scope>NUCLEOTIDE SEQUENCE</scope>
</reference>
<dbReference type="AlphaFoldDB" id="A0A8T0EQJ1"/>
<protein>
    <submittedName>
        <fullName evidence="1">Uncharacterized protein</fullName>
    </submittedName>
</protein>
<keyword evidence="2" id="KW-1185">Reference proteome</keyword>